<name>A0A100YV11_TRASO</name>
<dbReference type="AlphaFoldDB" id="A0A100YV11"/>
<evidence type="ECO:0000256" key="1">
    <source>
        <dbReference type="SAM" id="MobiDB-lite"/>
    </source>
</evidence>
<accession>A0A100YV11</accession>
<protein>
    <submittedName>
        <fullName evidence="2">Uncharacterized protein</fullName>
    </submittedName>
</protein>
<proteinExistence type="predicted"/>
<feature type="region of interest" description="Disordered" evidence="1">
    <location>
        <begin position="48"/>
        <end position="68"/>
    </location>
</feature>
<dbReference type="Proteomes" id="UP000054078">
    <property type="component" value="Unassembled WGS sequence"/>
</dbReference>
<sequence>MSPTVIFASEANIYYFLSQPRLFALHPVAEHLLTRHSMAHKISRVEIGPWPSLPQKSPKPSNLAGRPTEQNSLSFNKLLSHPWEAGPSRALHVFRILEGCKAILISRLDMANM</sequence>
<reference evidence="2 3" key="1">
    <citation type="submission" date="2015-12" db="EMBL/GenBank/DDBJ databases">
        <title>Draft Genome Sequence of Olsenella scatoligenes SK9K4T; a Producer of 3-Methylindole- (skatole) and 4-Methylphenol- (p-cresol) Isolated from Pig Feces.</title>
        <authorList>
            <person name="Li X."/>
            <person name="Borg B."/>
            <person name="Canibe N."/>
        </authorList>
    </citation>
    <scope>NUCLEOTIDE SEQUENCE [LARGE SCALE GENOMIC DNA]</scope>
    <source>
        <strain evidence="2 3">SK9K4</strain>
    </source>
</reference>
<organism evidence="2 3">
    <name type="scientific">Tractidigestivibacter scatoligenes</name>
    <name type="common">Olsenella scatoligenes</name>
    <dbReference type="NCBI Taxonomy" id="1299998"/>
    <lineage>
        <taxon>Bacteria</taxon>
        <taxon>Bacillati</taxon>
        <taxon>Actinomycetota</taxon>
        <taxon>Coriobacteriia</taxon>
        <taxon>Coriobacteriales</taxon>
        <taxon>Atopobiaceae</taxon>
        <taxon>Tractidigestivibacter</taxon>
    </lineage>
</organism>
<keyword evidence="3" id="KW-1185">Reference proteome</keyword>
<gene>
    <name evidence="2" type="ORF">AUL39_08285</name>
</gene>
<evidence type="ECO:0000313" key="2">
    <source>
        <dbReference type="EMBL" id="KUH58200.1"/>
    </source>
</evidence>
<dbReference type="EMBL" id="LOJF01000010">
    <property type="protein sequence ID" value="KUH58200.1"/>
    <property type="molecule type" value="Genomic_DNA"/>
</dbReference>
<comment type="caution">
    <text evidence="2">The sequence shown here is derived from an EMBL/GenBank/DDBJ whole genome shotgun (WGS) entry which is preliminary data.</text>
</comment>
<evidence type="ECO:0000313" key="3">
    <source>
        <dbReference type="Proteomes" id="UP000054078"/>
    </source>
</evidence>